<dbReference type="AlphaFoldDB" id="A0A7J6LFK1"/>
<evidence type="ECO:0000313" key="6">
    <source>
        <dbReference type="Proteomes" id="UP000572268"/>
    </source>
</evidence>
<gene>
    <name evidence="4" type="ORF">FOL46_002952</name>
    <name evidence="3" type="ORF">FOZ61_005876</name>
</gene>
<feature type="chain" id="PRO_5036400536" evidence="2">
    <location>
        <begin position="24"/>
        <end position="183"/>
    </location>
</feature>
<feature type="signal peptide" evidence="2">
    <location>
        <begin position="1"/>
        <end position="23"/>
    </location>
</feature>
<dbReference type="OrthoDB" id="441729at2759"/>
<dbReference type="Proteomes" id="UP000572268">
    <property type="component" value="Unassembled WGS sequence"/>
</dbReference>
<feature type="transmembrane region" description="Helical" evidence="1">
    <location>
        <begin position="113"/>
        <end position="133"/>
    </location>
</feature>
<evidence type="ECO:0000313" key="3">
    <source>
        <dbReference type="EMBL" id="KAF4658039.1"/>
    </source>
</evidence>
<evidence type="ECO:0000256" key="1">
    <source>
        <dbReference type="SAM" id="Phobius"/>
    </source>
</evidence>
<dbReference type="EMBL" id="JABANN010000002">
    <property type="protein sequence ID" value="KAF4676446.1"/>
    <property type="molecule type" value="Genomic_DNA"/>
</dbReference>
<dbReference type="EMBL" id="JABAHT010000326">
    <property type="protein sequence ID" value="KAF4658039.1"/>
    <property type="molecule type" value="Genomic_DNA"/>
</dbReference>
<reference evidence="5 6" key="1">
    <citation type="submission" date="2020-04" db="EMBL/GenBank/DDBJ databases">
        <title>Perkinsus olseni comparative genomics.</title>
        <authorList>
            <person name="Bogema D.R."/>
        </authorList>
    </citation>
    <scope>NUCLEOTIDE SEQUENCE [LARGE SCALE GENOMIC DNA]</scope>
    <source>
        <strain evidence="3">ATCC PRA-179</strain>
        <strain evidence="4">ATCC PRA-31</strain>
    </source>
</reference>
<evidence type="ECO:0000313" key="5">
    <source>
        <dbReference type="Proteomes" id="UP000570595"/>
    </source>
</evidence>
<name>A0A7J6LFK1_PEROL</name>
<evidence type="ECO:0000256" key="2">
    <source>
        <dbReference type="SAM" id="SignalP"/>
    </source>
</evidence>
<proteinExistence type="predicted"/>
<keyword evidence="1" id="KW-1133">Transmembrane helix</keyword>
<dbReference type="Proteomes" id="UP000570595">
    <property type="component" value="Unassembled WGS sequence"/>
</dbReference>
<sequence length="183" mass="19521">MLHQTLILSALGIIAAIKRSSGAQQHLLAATDSLLDAIEKTEDAIDDQMLAVVESSLNSDRPAPIDFAQHMSSLLGQPMAPVAVSESSVDPVKPERTVSENTGLGVSLDVANIVLFLGMLLIGVTLGVAAVAYREKVIACLESLPLSKKSRKLYMSRRETFRKAANPPFLQPAPMTESPVESA</sequence>
<accession>A0A7J6LFK1</accession>
<evidence type="ECO:0000313" key="4">
    <source>
        <dbReference type="EMBL" id="KAF4676446.1"/>
    </source>
</evidence>
<keyword evidence="1" id="KW-0472">Membrane</keyword>
<keyword evidence="2" id="KW-0732">Signal</keyword>
<protein>
    <submittedName>
        <fullName evidence="3">Uncharacterized protein</fullName>
    </submittedName>
</protein>
<comment type="caution">
    <text evidence="3">The sequence shown here is derived from an EMBL/GenBank/DDBJ whole genome shotgun (WGS) entry which is preliminary data.</text>
</comment>
<organism evidence="3 5">
    <name type="scientific">Perkinsus olseni</name>
    <name type="common">Perkinsus atlanticus</name>
    <dbReference type="NCBI Taxonomy" id="32597"/>
    <lineage>
        <taxon>Eukaryota</taxon>
        <taxon>Sar</taxon>
        <taxon>Alveolata</taxon>
        <taxon>Perkinsozoa</taxon>
        <taxon>Perkinsea</taxon>
        <taxon>Perkinsida</taxon>
        <taxon>Perkinsidae</taxon>
        <taxon>Perkinsus</taxon>
    </lineage>
</organism>
<keyword evidence="1" id="KW-0812">Transmembrane</keyword>